<dbReference type="Pfam" id="PF08447">
    <property type="entry name" value="PAS_3"/>
    <property type="match status" value="1"/>
</dbReference>
<protein>
    <submittedName>
        <fullName evidence="4">PAS domain S-box protein</fullName>
    </submittedName>
</protein>
<dbReference type="RefSeq" id="WP_256028720.1">
    <property type="nucleotide sequence ID" value="NZ_JAHLKM010000003.1"/>
</dbReference>
<evidence type="ECO:0000313" key="4">
    <source>
        <dbReference type="EMBL" id="MCQ4332782.1"/>
    </source>
</evidence>
<sequence length="429" mass="48025">MNDTRHSDTGTPVDPSGKKFETVFEHANDAIFIVDIENDAIVDCNPAAVELVEYPREELLSMPASDLHPHNLDRFMAFADRVLEEGEGWTDEITCYCKSGDIIPAEMSASVIELDGRPHLVNHIRETSDREEREWFETLLEHSGDLITVMKHDGTIRYQSDSVEKILGYSPDRLRDETYFQYIHPDDRADIRETFRTMASRSGGVVNRLEYRFRRADGSWAWIEGIVSDRPESVISGFLINARDITARKESQQQATVLNRILRHNLRNGLTVILGRAKLLAGNDSERVASGAETILSSASDLQRLTTYTKDLSDMIGTHDVAQHRHDVTTLLETKLEDLVDAYPDAEFDRDVALGGQRLNTGAVRSAASNCEIVCFLAVLDLYFRTGATIRRGGQPSLNTSRVLGPIAMTQHEDTSASPADRVLPGHTR</sequence>
<feature type="domain" description="PAS" evidence="2">
    <location>
        <begin position="16"/>
        <end position="86"/>
    </location>
</feature>
<dbReference type="PANTHER" id="PTHR44757">
    <property type="entry name" value="DIGUANYLATE CYCLASE DGCP"/>
    <property type="match status" value="1"/>
</dbReference>
<evidence type="ECO:0000256" key="1">
    <source>
        <dbReference type="SAM" id="MobiDB-lite"/>
    </source>
</evidence>
<dbReference type="SMART" id="SM00091">
    <property type="entry name" value="PAS"/>
    <property type="match status" value="2"/>
</dbReference>
<evidence type="ECO:0000259" key="3">
    <source>
        <dbReference type="PROSITE" id="PS50113"/>
    </source>
</evidence>
<feature type="domain" description="PAC" evidence="3">
    <location>
        <begin position="207"/>
        <end position="257"/>
    </location>
</feature>
<dbReference type="Pfam" id="PF13426">
    <property type="entry name" value="PAS_9"/>
    <property type="match status" value="1"/>
</dbReference>
<feature type="domain" description="PAS" evidence="2">
    <location>
        <begin position="132"/>
        <end position="202"/>
    </location>
</feature>
<dbReference type="InterPro" id="IPR001610">
    <property type="entry name" value="PAC"/>
</dbReference>
<dbReference type="InterPro" id="IPR052155">
    <property type="entry name" value="Biofilm_reg_signaling"/>
</dbReference>
<dbReference type="Gene3D" id="3.30.450.20">
    <property type="entry name" value="PAS domain"/>
    <property type="match status" value="2"/>
</dbReference>
<dbReference type="InterPro" id="IPR035965">
    <property type="entry name" value="PAS-like_dom_sf"/>
</dbReference>
<dbReference type="CDD" id="cd00130">
    <property type="entry name" value="PAS"/>
    <property type="match status" value="2"/>
</dbReference>
<comment type="caution">
    <text evidence="4">The sequence shown here is derived from an EMBL/GenBank/DDBJ whole genome shotgun (WGS) entry which is preliminary data.</text>
</comment>
<dbReference type="Proteomes" id="UP001139494">
    <property type="component" value="Unassembled WGS sequence"/>
</dbReference>
<dbReference type="InterPro" id="IPR000014">
    <property type="entry name" value="PAS"/>
</dbReference>
<dbReference type="InterPro" id="IPR013655">
    <property type="entry name" value="PAS_fold_3"/>
</dbReference>
<name>A0A9R1D698_9EURY</name>
<dbReference type="SMART" id="SM00086">
    <property type="entry name" value="PAC"/>
    <property type="match status" value="2"/>
</dbReference>
<keyword evidence="5" id="KW-1185">Reference proteome</keyword>
<dbReference type="PANTHER" id="PTHR44757:SF2">
    <property type="entry name" value="BIOFILM ARCHITECTURE MAINTENANCE PROTEIN MBAA"/>
    <property type="match status" value="1"/>
</dbReference>
<feature type="region of interest" description="Disordered" evidence="1">
    <location>
        <begin position="409"/>
        <end position="429"/>
    </location>
</feature>
<organism evidence="4 5">
    <name type="scientific">Natronomonas aquatica</name>
    <dbReference type="NCBI Taxonomy" id="2841590"/>
    <lineage>
        <taxon>Archaea</taxon>
        <taxon>Methanobacteriati</taxon>
        <taxon>Methanobacteriota</taxon>
        <taxon>Stenosarchaea group</taxon>
        <taxon>Halobacteria</taxon>
        <taxon>Halobacteriales</taxon>
        <taxon>Natronomonadaceae</taxon>
        <taxon>Natronomonas</taxon>
    </lineage>
</organism>
<dbReference type="PROSITE" id="PS50112">
    <property type="entry name" value="PAS"/>
    <property type="match status" value="2"/>
</dbReference>
<proteinExistence type="predicted"/>
<dbReference type="SUPFAM" id="SSF55785">
    <property type="entry name" value="PYP-like sensor domain (PAS domain)"/>
    <property type="match status" value="2"/>
</dbReference>
<reference evidence="4" key="1">
    <citation type="journal article" date="2023" name="Front. Microbiol.">
        <title>Genomic-based phylogenetic and metabolic analyses of the genus Natronomonas, and description of Natronomonas aquatica sp. nov.</title>
        <authorList>
            <person name="Garcia-Roldan A."/>
            <person name="Duran-Viseras A."/>
            <person name="de la Haba R.R."/>
            <person name="Corral P."/>
            <person name="Sanchez-Porro C."/>
            <person name="Ventosa A."/>
        </authorList>
    </citation>
    <scope>NUCLEOTIDE SEQUENCE</scope>
    <source>
        <strain evidence="4">F2-12</strain>
    </source>
</reference>
<dbReference type="NCBIfam" id="TIGR00229">
    <property type="entry name" value="sensory_box"/>
    <property type="match status" value="2"/>
</dbReference>
<dbReference type="PROSITE" id="PS50113">
    <property type="entry name" value="PAC"/>
    <property type="match status" value="1"/>
</dbReference>
<dbReference type="AlphaFoldDB" id="A0A9R1D698"/>
<dbReference type="InterPro" id="IPR000700">
    <property type="entry name" value="PAS-assoc_C"/>
</dbReference>
<evidence type="ECO:0000259" key="2">
    <source>
        <dbReference type="PROSITE" id="PS50112"/>
    </source>
</evidence>
<accession>A0A9R1D698</accession>
<evidence type="ECO:0000313" key="5">
    <source>
        <dbReference type="Proteomes" id="UP001139494"/>
    </source>
</evidence>
<dbReference type="EMBL" id="JAHLKM010000003">
    <property type="protein sequence ID" value="MCQ4332782.1"/>
    <property type="molecule type" value="Genomic_DNA"/>
</dbReference>
<gene>
    <name evidence="4" type="ORF">KM295_04590</name>
</gene>